<feature type="domain" description="Restriction endonuclease type IV Mrr" evidence="2">
    <location>
        <begin position="63"/>
        <end position="171"/>
    </location>
</feature>
<evidence type="ECO:0000259" key="2">
    <source>
        <dbReference type="Pfam" id="PF04471"/>
    </source>
</evidence>
<dbReference type="InterPro" id="IPR007560">
    <property type="entry name" value="Restrct_endonuc_IV_Mrr"/>
</dbReference>
<keyword evidence="3" id="KW-0378">Hydrolase</keyword>
<dbReference type="EMBL" id="JAUEPL010000003">
    <property type="protein sequence ID" value="MDN3293015.1"/>
    <property type="molecule type" value="Genomic_DNA"/>
</dbReference>
<dbReference type="Pfam" id="PF04471">
    <property type="entry name" value="Mrr_cat"/>
    <property type="match status" value="1"/>
</dbReference>
<accession>A0ABT7Z0K3</accession>
<organism evidence="3 4">
    <name type="scientific">Streptomyces ficellus</name>
    <dbReference type="NCBI Taxonomy" id="1977088"/>
    <lineage>
        <taxon>Bacteria</taxon>
        <taxon>Bacillati</taxon>
        <taxon>Actinomycetota</taxon>
        <taxon>Actinomycetes</taxon>
        <taxon>Kitasatosporales</taxon>
        <taxon>Streptomycetaceae</taxon>
        <taxon>Streptomyces</taxon>
    </lineage>
</organism>
<protein>
    <submittedName>
        <fullName evidence="3">Restriction endonuclease</fullName>
    </submittedName>
</protein>
<comment type="caution">
    <text evidence="3">The sequence shown here is derived from an EMBL/GenBank/DDBJ whole genome shotgun (WGS) entry which is preliminary data.</text>
</comment>
<gene>
    <name evidence="3" type="ORF">QWM81_02915</name>
</gene>
<keyword evidence="1" id="KW-0812">Transmembrane</keyword>
<feature type="transmembrane region" description="Helical" evidence="1">
    <location>
        <begin position="12"/>
        <end position="33"/>
    </location>
</feature>
<proteinExistence type="predicted"/>
<dbReference type="PANTHER" id="PTHR30015">
    <property type="entry name" value="MRR RESTRICTION SYSTEM PROTEIN"/>
    <property type="match status" value="1"/>
</dbReference>
<evidence type="ECO:0000256" key="1">
    <source>
        <dbReference type="SAM" id="Phobius"/>
    </source>
</evidence>
<keyword evidence="4" id="KW-1185">Reference proteome</keyword>
<keyword evidence="1" id="KW-0472">Membrane</keyword>
<keyword evidence="1" id="KW-1133">Transmembrane helix</keyword>
<evidence type="ECO:0000313" key="4">
    <source>
        <dbReference type="Proteomes" id="UP001174050"/>
    </source>
</evidence>
<reference evidence="3" key="1">
    <citation type="submission" date="2023-06" db="EMBL/GenBank/DDBJ databases">
        <title>WGS-Sequencing of Streptomyces ficellus isolate 21 collected from sand in Gara Djebilet Iron Mine in Algeria.</title>
        <authorList>
            <person name="Zegers G.P."/>
            <person name="Gomez A."/>
            <person name="Gueddou A."/>
            <person name="Zahara A.F."/>
            <person name="Worth M."/>
            <person name="Sevigny J.L."/>
            <person name="Tisa L."/>
        </authorList>
    </citation>
    <scope>NUCLEOTIDE SEQUENCE</scope>
    <source>
        <strain evidence="3">AS11</strain>
    </source>
</reference>
<keyword evidence="3" id="KW-0255">Endonuclease</keyword>
<evidence type="ECO:0000313" key="3">
    <source>
        <dbReference type="EMBL" id="MDN3293015.1"/>
    </source>
</evidence>
<dbReference type="InterPro" id="IPR011335">
    <property type="entry name" value="Restrct_endonuc-II-like"/>
</dbReference>
<dbReference type="Gene3D" id="3.40.1350.10">
    <property type="match status" value="1"/>
</dbReference>
<keyword evidence="3" id="KW-0540">Nuclease</keyword>
<name>A0ABT7Z0K3_9ACTN</name>
<dbReference type="Proteomes" id="UP001174050">
    <property type="component" value="Unassembled WGS sequence"/>
</dbReference>
<dbReference type="SUPFAM" id="SSF52980">
    <property type="entry name" value="Restriction endonuclease-like"/>
    <property type="match status" value="1"/>
</dbReference>
<dbReference type="InterPro" id="IPR052906">
    <property type="entry name" value="Type_IV_Methyl-Rstrct_Enzyme"/>
</dbReference>
<dbReference type="PANTHER" id="PTHR30015:SF6">
    <property type="entry name" value="SLL1429 PROTEIN"/>
    <property type="match status" value="1"/>
</dbReference>
<sequence>MLIVLVTFWSAVWPYVVGGVLLGGTGAVGWWLWRTDRSVRARDCRWRQDEAVKAGRRTLTEVDAMTGTEFEELVAGLCRRDGCTEVRRVGGSHDNGADVVGRLPDGRTMVIQCKRYAPSSTIASRELRDLLGAKVHFRADVAVFVTTTRFSRPSERFAVEHGILAVHRDHLGLWNNGASLLALSRVNGHGQGDSRHRARWNQAYGK</sequence>
<dbReference type="InterPro" id="IPR011856">
    <property type="entry name" value="tRNA_endonuc-like_dom_sf"/>
</dbReference>
<dbReference type="GO" id="GO:0004519">
    <property type="term" value="F:endonuclease activity"/>
    <property type="evidence" value="ECO:0007669"/>
    <property type="project" value="UniProtKB-KW"/>
</dbReference>